<accession>A0A1H6DWE6</accession>
<dbReference type="EMBL" id="FNVB01000008">
    <property type="protein sequence ID" value="SEG89657.1"/>
    <property type="molecule type" value="Genomic_DNA"/>
</dbReference>
<accession>A0A1I1VTP8</accession>
<evidence type="ECO:0000313" key="1">
    <source>
        <dbReference type="EMBL" id="SEG89657.1"/>
    </source>
</evidence>
<dbReference type="RefSeq" id="WP_093353883.1">
    <property type="nucleotide sequence ID" value="NZ_FNVB01000008.1"/>
</dbReference>
<sequence length="98" mass="10959">MSSAPSGPHPEIPEHRDHSLLITEAQQAEMIADLVRLEHELDRVHRETEVPHAASRALLDQLSAEMSGLLEEIRTGLRNAVTVEERIAHLDFTGEPPR</sequence>
<name>A0A1H6DWE6_9PSEU</name>
<evidence type="ECO:0000313" key="4">
    <source>
        <dbReference type="Proteomes" id="UP000236729"/>
    </source>
</evidence>
<keyword evidence="3" id="KW-1185">Reference proteome</keyword>
<dbReference type="Proteomes" id="UP000199690">
    <property type="component" value="Unassembled WGS sequence"/>
</dbReference>
<proteinExistence type="predicted"/>
<dbReference type="AlphaFoldDB" id="A0A1H6DWE6"/>
<dbReference type="EMBL" id="FOME01000007">
    <property type="protein sequence ID" value="SFD86291.1"/>
    <property type="molecule type" value="Genomic_DNA"/>
</dbReference>
<evidence type="ECO:0000313" key="3">
    <source>
        <dbReference type="Proteomes" id="UP000199690"/>
    </source>
</evidence>
<gene>
    <name evidence="1" type="ORF">SAMN02982929_05032</name>
    <name evidence="2" type="ORF">SAMN05216506_1075</name>
</gene>
<reference evidence="3 4" key="2">
    <citation type="submission" date="2016-10" db="EMBL/GenBank/DDBJ databases">
        <authorList>
            <person name="Varghese N."/>
            <person name="Submissions S."/>
        </authorList>
    </citation>
    <scope>NUCLEOTIDE SEQUENCE [LARGE SCALE GENOMIC DNA]</scope>
    <source>
        <strain evidence="4">ATCC 20501</strain>
        <strain evidence="2 3">CGMCC 4.3529</strain>
    </source>
</reference>
<dbReference type="Proteomes" id="UP000236729">
    <property type="component" value="Unassembled WGS sequence"/>
</dbReference>
<evidence type="ECO:0000313" key="2">
    <source>
        <dbReference type="EMBL" id="SFD86291.1"/>
    </source>
</evidence>
<dbReference type="SMR" id="A0A1H6DWE6"/>
<organism evidence="1 4">
    <name type="scientific">Saccharopolyspora kobensis</name>
    <dbReference type="NCBI Taxonomy" id="146035"/>
    <lineage>
        <taxon>Bacteria</taxon>
        <taxon>Bacillati</taxon>
        <taxon>Actinomycetota</taxon>
        <taxon>Actinomycetes</taxon>
        <taxon>Pseudonocardiales</taxon>
        <taxon>Pseudonocardiaceae</taxon>
        <taxon>Saccharopolyspora</taxon>
    </lineage>
</organism>
<protein>
    <submittedName>
        <fullName evidence="1">Uncharacterized protein</fullName>
    </submittedName>
</protein>
<reference evidence="1" key="1">
    <citation type="submission" date="2016-10" db="EMBL/GenBank/DDBJ databases">
        <authorList>
            <person name="de Groot N.N."/>
        </authorList>
    </citation>
    <scope>NUCLEOTIDE SEQUENCE [LARGE SCALE GENOMIC DNA]</scope>
    <source>
        <strain evidence="1">ATCC 20501</strain>
    </source>
</reference>